<keyword evidence="5" id="KW-0010">Activator</keyword>
<evidence type="ECO:0000256" key="8">
    <source>
        <dbReference type="ARBA" id="ARBA00025687"/>
    </source>
</evidence>
<evidence type="ECO:0000256" key="4">
    <source>
        <dbReference type="ARBA" id="ARBA00023015"/>
    </source>
</evidence>
<comment type="function">
    <text evidence="8">Component of the Mediator complex, a coactivator involved in the regulated transcription of nearly all RNA polymerase II-dependent genes. Mediator functions as a bridge to convey information from gene-specific regulatory proteins to the basal RNA polymerase II transcription machinery. Mediator is recruited to promoters by direct interactions with regulatory proteins and serves as a scaffold for the assembly of a functional preinitiation complex with RNA polymerase II and the general transcription factors.</text>
</comment>
<evidence type="ECO:0000256" key="5">
    <source>
        <dbReference type="ARBA" id="ARBA00023159"/>
    </source>
</evidence>
<dbReference type="Pfam" id="PF11315">
    <property type="entry name" value="Med30"/>
    <property type="match status" value="1"/>
</dbReference>
<keyword evidence="4" id="KW-0805">Transcription regulation</keyword>
<dbReference type="EMBL" id="HACG01024490">
    <property type="protein sequence ID" value="CEK71355.1"/>
    <property type="molecule type" value="Transcribed_RNA"/>
</dbReference>
<organism evidence="10">
    <name type="scientific">Arion vulgaris</name>
    <dbReference type="NCBI Taxonomy" id="1028688"/>
    <lineage>
        <taxon>Eukaryota</taxon>
        <taxon>Metazoa</taxon>
        <taxon>Spiralia</taxon>
        <taxon>Lophotrochozoa</taxon>
        <taxon>Mollusca</taxon>
        <taxon>Gastropoda</taxon>
        <taxon>Heterobranchia</taxon>
        <taxon>Euthyneura</taxon>
        <taxon>Panpulmonata</taxon>
        <taxon>Eupulmonata</taxon>
        <taxon>Stylommatophora</taxon>
        <taxon>Helicina</taxon>
        <taxon>Arionoidea</taxon>
        <taxon>Arionidae</taxon>
        <taxon>Arion</taxon>
    </lineage>
</organism>
<protein>
    <recommendedName>
        <fullName evidence="3">Mediator of RNA polymerase II transcription subunit 30</fullName>
    </recommendedName>
    <alternativeName>
        <fullName evidence="9">Mediator complex subunit 30</fullName>
    </alternativeName>
</protein>
<dbReference type="GO" id="GO:0003712">
    <property type="term" value="F:transcription coregulator activity"/>
    <property type="evidence" value="ECO:0007669"/>
    <property type="project" value="TreeGrafter"/>
</dbReference>
<evidence type="ECO:0000256" key="9">
    <source>
        <dbReference type="ARBA" id="ARBA00031981"/>
    </source>
</evidence>
<dbReference type="GO" id="GO:0045893">
    <property type="term" value="P:positive regulation of DNA-templated transcription"/>
    <property type="evidence" value="ECO:0007669"/>
    <property type="project" value="TreeGrafter"/>
</dbReference>
<dbReference type="AlphaFoldDB" id="A0A0B6ZUC1"/>
<name>A0A0B6ZUC1_9EUPU</name>
<sequence>LKLRHELFNNNGKSGSPYSCTVVMTTPGAYTSSSTPLSQSQQHSYAIQREALVPSSYSMMQSPATSQMISPTKDLNVVNMCRAGQEIVHDIVSKAQDMFTCLGKSMQLPNNVTFHGQTYAERKAKLDEQVRQITINFRKLRIFYSRIKEACEQMEMPLEQELIPYAGQEVEKTQLYSDTYHYVVEQHRNMVEQVRLKNQQLKEVIDSMRSIIWEINTMITMRKT</sequence>
<evidence type="ECO:0000256" key="2">
    <source>
        <dbReference type="ARBA" id="ARBA00010606"/>
    </source>
</evidence>
<dbReference type="GO" id="GO:0016592">
    <property type="term" value="C:mediator complex"/>
    <property type="evidence" value="ECO:0007669"/>
    <property type="project" value="TreeGrafter"/>
</dbReference>
<dbReference type="InterPro" id="IPR021019">
    <property type="entry name" value="Mediator_Med30_met"/>
</dbReference>
<evidence type="ECO:0000256" key="6">
    <source>
        <dbReference type="ARBA" id="ARBA00023163"/>
    </source>
</evidence>
<evidence type="ECO:0000256" key="1">
    <source>
        <dbReference type="ARBA" id="ARBA00004123"/>
    </source>
</evidence>
<keyword evidence="7" id="KW-0539">Nucleus</keyword>
<evidence type="ECO:0000313" key="10">
    <source>
        <dbReference type="EMBL" id="CEK71355.1"/>
    </source>
</evidence>
<accession>A0A0B6ZUC1</accession>
<gene>
    <name evidence="10" type="primary">ORF78020</name>
</gene>
<feature type="non-terminal residue" evidence="10">
    <location>
        <position position="1"/>
    </location>
</feature>
<dbReference type="PANTHER" id="PTHR31705:SF4">
    <property type="entry name" value="MEDIATOR OF RNA POLYMERASE II TRANSCRIPTION SUBUNIT 30"/>
    <property type="match status" value="1"/>
</dbReference>
<comment type="similarity">
    <text evidence="2">Belongs to the Mediator complex subunit 30 family.</text>
</comment>
<proteinExistence type="inferred from homology"/>
<dbReference type="PANTHER" id="PTHR31705">
    <property type="entry name" value="MEDIATOR OF RNA POLYMERASE II TRANSCRIPTION SUBUNIT 30"/>
    <property type="match status" value="1"/>
</dbReference>
<reference evidence="10" key="1">
    <citation type="submission" date="2014-12" db="EMBL/GenBank/DDBJ databases">
        <title>Insight into the proteome of Arion vulgaris.</title>
        <authorList>
            <person name="Aradska J."/>
            <person name="Bulat T."/>
            <person name="Smidak R."/>
            <person name="Sarate P."/>
            <person name="Gangsoo J."/>
            <person name="Sialana F."/>
            <person name="Bilban M."/>
            <person name="Lubec G."/>
        </authorList>
    </citation>
    <scope>NUCLEOTIDE SEQUENCE</scope>
    <source>
        <tissue evidence="10">Skin</tissue>
    </source>
</reference>
<comment type="subcellular location">
    <subcellularLocation>
        <location evidence="1">Nucleus</location>
    </subcellularLocation>
</comment>
<evidence type="ECO:0000256" key="3">
    <source>
        <dbReference type="ARBA" id="ARBA00019664"/>
    </source>
</evidence>
<evidence type="ECO:0000256" key="7">
    <source>
        <dbReference type="ARBA" id="ARBA00023242"/>
    </source>
</evidence>
<keyword evidence="6" id="KW-0804">Transcription</keyword>